<keyword evidence="2" id="KW-0802">TPR repeat</keyword>
<keyword evidence="1" id="KW-0677">Repeat</keyword>
<proteinExistence type="predicted"/>
<keyword evidence="6" id="KW-0808">Transferase</keyword>
<keyword evidence="4" id="KW-1133">Transmembrane helix</keyword>
<accession>A0A7J6PWV2</accession>
<sequence>LALLSVTSSLPFAVVLAVLSAFAKESGFTFLPLIIVVLLLTNHPRKYTHSIVVALATLSLVVFRWLLVGGNPVNFAYADVPYLYLPDAQVRGSSFMHLHSVYAKLLLLPWHQSWDYSYDAIPAVRSLDDHRLLGPLAIYALLTALLAVFLRDRCRTGLLGLGILVITFVPA</sequence>
<dbReference type="InterPro" id="IPR052384">
    <property type="entry name" value="TMTC_O-mannosyltransferase"/>
</dbReference>
<evidence type="ECO:0000256" key="2">
    <source>
        <dbReference type="ARBA" id="ARBA00022803"/>
    </source>
</evidence>
<dbReference type="Pfam" id="PF08409">
    <property type="entry name" value="TMTC_DUF1736"/>
    <property type="match status" value="1"/>
</dbReference>
<protein>
    <submittedName>
        <fullName evidence="6">Protein O-mannosyl-transferase tmtc4</fullName>
    </submittedName>
</protein>
<reference evidence="6 7" key="1">
    <citation type="submission" date="2020-04" db="EMBL/GenBank/DDBJ databases">
        <title>Perkinsus olseni comparative genomics.</title>
        <authorList>
            <person name="Bogema D.R."/>
        </authorList>
    </citation>
    <scope>NUCLEOTIDE SEQUENCE [LARGE SCALE GENOMIC DNA]</scope>
    <source>
        <strain evidence="6 7">ATCC PRA-207</strain>
    </source>
</reference>
<dbReference type="GO" id="GO:0005789">
    <property type="term" value="C:endoplasmic reticulum membrane"/>
    <property type="evidence" value="ECO:0007669"/>
    <property type="project" value="TreeGrafter"/>
</dbReference>
<keyword evidence="3 4" id="KW-0472">Membrane</keyword>
<dbReference type="GO" id="GO:0000030">
    <property type="term" value="F:mannosyltransferase activity"/>
    <property type="evidence" value="ECO:0007669"/>
    <property type="project" value="TreeGrafter"/>
</dbReference>
<dbReference type="InterPro" id="IPR013618">
    <property type="entry name" value="TMTC_DUF1736"/>
</dbReference>
<dbReference type="EMBL" id="JABANO010037111">
    <property type="protein sequence ID" value="KAF4700704.1"/>
    <property type="molecule type" value="Genomic_DNA"/>
</dbReference>
<keyword evidence="4" id="KW-0812">Transmembrane</keyword>
<feature type="transmembrane region" description="Helical" evidence="4">
    <location>
        <begin position="12"/>
        <end position="40"/>
    </location>
</feature>
<evidence type="ECO:0000313" key="6">
    <source>
        <dbReference type="EMBL" id="KAF4700704.1"/>
    </source>
</evidence>
<organism evidence="6 7">
    <name type="scientific">Perkinsus olseni</name>
    <name type="common">Perkinsus atlanticus</name>
    <dbReference type="NCBI Taxonomy" id="32597"/>
    <lineage>
        <taxon>Eukaryota</taxon>
        <taxon>Sar</taxon>
        <taxon>Alveolata</taxon>
        <taxon>Perkinsozoa</taxon>
        <taxon>Perkinsea</taxon>
        <taxon>Perkinsida</taxon>
        <taxon>Perkinsidae</taxon>
        <taxon>Perkinsus</taxon>
    </lineage>
</organism>
<evidence type="ECO:0000313" key="7">
    <source>
        <dbReference type="Proteomes" id="UP000553632"/>
    </source>
</evidence>
<evidence type="ECO:0000256" key="1">
    <source>
        <dbReference type="ARBA" id="ARBA00022737"/>
    </source>
</evidence>
<dbReference type="Proteomes" id="UP000553632">
    <property type="component" value="Unassembled WGS sequence"/>
</dbReference>
<keyword evidence="7" id="KW-1185">Reference proteome</keyword>
<dbReference type="PANTHER" id="PTHR44216">
    <property type="entry name" value="PROTEIN O-MANNOSYL-TRANSFERASE TMTC2"/>
    <property type="match status" value="1"/>
</dbReference>
<evidence type="ECO:0000256" key="4">
    <source>
        <dbReference type="SAM" id="Phobius"/>
    </source>
</evidence>
<feature type="domain" description="DUF1736" evidence="5">
    <location>
        <begin position="72"/>
        <end position="142"/>
    </location>
</feature>
<dbReference type="AlphaFoldDB" id="A0A7J6PWV2"/>
<evidence type="ECO:0000259" key="5">
    <source>
        <dbReference type="Pfam" id="PF08409"/>
    </source>
</evidence>
<comment type="caution">
    <text evidence="6">The sequence shown here is derived from an EMBL/GenBank/DDBJ whole genome shotgun (WGS) entry which is preliminary data.</text>
</comment>
<dbReference type="PANTHER" id="PTHR44216:SF3">
    <property type="entry name" value="PROTEIN O-MANNOSYL-TRANSFERASE TMTC2"/>
    <property type="match status" value="1"/>
</dbReference>
<name>A0A7J6PWV2_PEROL</name>
<feature type="transmembrane region" description="Helical" evidence="4">
    <location>
        <begin position="132"/>
        <end position="150"/>
    </location>
</feature>
<evidence type="ECO:0000256" key="3">
    <source>
        <dbReference type="ARBA" id="ARBA00023136"/>
    </source>
</evidence>
<feature type="transmembrane region" description="Helical" evidence="4">
    <location>
        <begin position="47"/>
        <end position="67"/>
    </location>
</feature>
<feature type="non-terminal residue" evidence="6">
    <location>
        <position position="1"/>
    </location>
</feature>
<feature type="non-terminal residue" evidence="6">
    <location>
        <position position="171"/>
    </location>
</feature>
<dbReference type="GO" id="GO:0035269">
    <property type="term" value="P:protein O-linked glycosylation via mannose"/>
    <property type="evidence" value="ECO:0007669"/>
    <property type="project" value="TreeGrafter"/>
</dbReference>
<gene>
    <name evidence="6" type="primary">TMTC4_4</name>
    <name evidence="6" type="ORF">FOZ63_024539</name>
</gene>